<accession>A0A5S9IQM2</accession>
<keyword evidence="4 9" id="KW-0812">Transmembrane</keyword>
<protein>
    <submittedName>
        <fullName evidence="11">Biopolymer transport protein ExbB</fullName>
    </submittedName>
</protein>
<dbReference type="PANTHER" id="PTHR30625:SF15">
    <property type="entry name" value="BIOPOLYMER TRANSPORT PROTEIN EXBB"/>
    <property type="match status" value="1"/>
</dbReference>
<dbReference type="InterPro" id="IPR050790">
    <property type="entry name" value="ExbB/TolQ_transport"/>
</dbReference>
<evidence type="ECO:0000259" key="10">
    <source>
        <dbReference type="Pfam" id="PF01618"/>
    </source>
</evidence>
<evidence type="ECO:0000256" key="8">
    <source>
        <dbReference type="RuleBase" id="RU004057"/>
    </source>
</evidence>
<dbReference type="OrthoDB" id="4045at2"/>
<evidence type="ECO:0000256" key="9">
    <source>
        <dbReference type="SAM" id="Phobius"/>
    </source>
</evidence>
<feature type="domain" description="MotA/TolQ/ExbB proton channel" evidence="10">
    <location>
        <begin position="65"/>
        <end position="146"/>
    </location>
</feature>
<dbReference type="InterPro" id="IPR002898">
    <property type="entry name" value="MotA_ExbB_proton_chnl"/>
</dbReference>
<organism evidence="11 12">
    <name type="scientific">Uabimicrobium amorphum</name>
    <dbReference type="NCBI Taxonomy" id="2596890"/>
    <lineage>
        <taxon>Bacteria</taxon>
        <taxon>Pseudomonadati</taxon>
        <taxon>Planctomycetota</taxon>
        <taxon>Candidatus Uabimicrobiia</taxon>
        <taxon>Candidatus Uabimicrobiales</taxon>
        <taxon>Candidatus Uabimicrobiaceae</taxon>
        <taxon>Candidatus Uabimicrobium</taxon>
    </lineage>
</organism>
<gene>
    <name evidence="11" type="ORF">UABAM_04035</name>
</gene>
<dbReference type="PANTHER" id="PTHR30625">
    <property type="entry name" value="PROTEIN TOLQ"/>
    <property type="match status" value="1"/>
</dbReference>
<keyword evidence="6 9" id="KW-1133">Transmembrane helix</keyword>
<dbReference type="GO" id="GO:0005886">
    <property type="term" value="C:plasma membrane"/>
    <property type="evidence" value="ECO:0007669"/>
    <property type="project" value="UniProtKB-SubCell"/>
</dbReference>
<dbReference type="RefSeq" id="WP_151969752.1">
    <property type="nucleotide sequence ID" value="NZ_AP019860.1"/>
</dbReference>
<comment type="subcellular location">
    <subcellularLocation>
        <location evidence="1">Cell membrane</location>
        <topology evidence="1">Multi-pass membrane protein</topology>
    </subcellularLocation>
    <subcellularLocation>
        <location evidence="8">Membrane</location>
        <topology evidence="8">Multi-pass membrane protein</topology>
    </subcellularLocation>
</comment>
<reference evidence="11 12" key="1">
    <citation type="submission" date="2019-08" db="EMBL/GenBank/DDBJ databases">
        <title>Complete genome sequence of Candidatus Uab amorphum.</title>
        <authorList>
            <person name="Shiratori T."/>
            <person name="Suzuki S."/>
            <person name="Kakizawa Y."/>
            <person name="Ishida K."/>
        </authorList>
    </citation>
    <scope>NUCLEOTIDE SEQUENCE [LARGE SCALE GENOMIC DNA]</scope>
    <source>
        <strain evidence="11 12">SRT547</strain>
    </source>
</reference>
<evidence type="ECO:0000256" key="1">
    <source>
        <dbReference type="ARBA" id="ARBA00004651"/>
    </source>
</evidence>
<keyword evidence="3" id="KW-1003">Cell membrane</keyword>
<evidence type="ECO:0000256" key="7">
    <source>
        <dbReference type="ARBA" id="ARBA00023136"/>
    </source>
</evidence>
<feature type="transmembrane region" description="Helical" evidence="9">
    <location>
        <begin position="79"/>
        <end position="99"/>
    </location>
</feature>
<dbReference type="EMBL" id="AP019860">
    <property type="protein sequence ID" value="BBM85661.1"/>
    <property type="molecule type" value="Genomic_DNA"/>
</dbReference>
<evidence type="ECO:0000313" key="11">
    <source>
        <dbReference type="EMBL" id="BBM85661.1"/>
    </source>
</evidence>
<evidence type="ECO:0000256" key="3">
    <source>
        <dbReference type="ARBA" id="ARBA00022475"/>
    </source>
</evidence>
<dbReference type="AlphaFoldDB" id="A0A5S9IQM2"/>
<keyword evidence="12" id="KW-1185">Reference proteome</keyword>
<evidence type="ECO:0000313" key="12">
    <source>
        <dbReference type="Proteomes" id="UP000326354"/>
    </source>
</evidence>
<sequence>MLSEYLKNQAFQQSLEFFQNRLTLLDFIIIGLGCFILLYQSWKRFTTFSNSFYNKAQQDPLFITREQLKIRYISTLIEMLPMMGIMGTVWGLMGALYVISSQDMPTVKDIATHIAPALSTTLFGLFFAVVNLFMFNFLQTYYLELIAWCQANDPKLSVLKEKEDTDEEA</sequence>
<evidence type="ECO:0000256" key="2">
    <source>
        <dbReference type="ARBA" id="ARBA00022448"/>
    </source>
</evidence>
<comment type="similarity">
    <text evidence="8">Belongs to the exbB/tolQ family.</text>
</comment>
<dbReference type="GO" id="GO:0017038">
    <property type="term" value="P:protein import"/>
    <property type="evidence" value="ECO:0007669"/>
    <property type="project" value="TreeGrafter"/>
</dbReference>
<keyword evidence="5 8" id="KW-0653">Protein transport</keyword>
<evidence type="ECO:0000256" key="4">
    <source>
        <dbReference type="ARBA" id="ARBA00022692"/>
    </source>
</evidence>
<feature type="transmembrane region" description="Helical" evidence="9">
    <location>
        <begin position="114"/>
        <end position="138"/>
    </location>
</feature>
<proteinExistence type="inferred from homology"/>
<evidence type="ECO:0000256" key="5">
    <source>
        <dbReference type="ARBA" id="ARBA00022927"/>
    </source>
</evidence>
<evidence type="ECO:0000256" key="6">
    <source>
        <dbReference type="ARBA" id="ARBA00022989"/>
    </source>
</evidence>
<name>A0A5S9IQM2_UABAM</name>
<dbReference type="Proteomes" id="UP000326354">
    <property type="component" value="Chromosome"/>
</dbReference>
<dbReference type="Pfam" id="PF01618">
    <property type="entry name" value="MotA_ExbB"/>
    <property type="match status" value="1"/>
</dbReference>
<dbReference type="KEGG" id="uam:UABAM_04035"/>
<feature type="transmembrane region" description="Helical" evidence="9">
    <location>
        <begin position="20"/>
        <end position="39"/>
    </location>
</feature>
<keyword evidence="2 8" id="KW-0813">Transport</keyword>
<keyword evidence="7 9" id="KW-0472">Membrane</keyword>